<accession>A0A0N8S305</accession>
<dbReference type="CDD" id="cd02042">
    <property type="entry name" value="ParAB_family"/>
    <property type="match status" value="1"/>
</dbReference>
<evidence type="ECO:0000259" key="1">
    <source>
        <dbReference type="Pfam" id="PF01656"/>
    </source>
</evidence>
<reference evidence="2 3" key="1">
    <citation type="submission" date="2015-09" db="EMBL/GenBank/DDBJ databases">
        <title>Genome announcement of multiple Pseudomonas syringae strains.</title>
        <authorList>
            <person name="Thakur S."/>
            <person name="Wang P.W."/>
            <person name="Gong Y."/>
            <person name="Weir B.S."/>
            <person name="Guttman D.S."/>
        </authorList>
    </citation>
    <scope>NUCLEOTIDE SEQUENCE [LARGE SCALE GENOMIC DNA]</scope>
    <source>
        <strain evidence="2 3">ICMP6289</strain>
    </source>
</reference>
<dbReference type="AlphaFoldDB" id="A0A0N8S305"/>
<evidence type="ECO:0000313" key="2">
    <source>
        <dbReference type="EMBL" id="KPX86247.1"/>
    </source>
</evidence>
<feature type="domain" description="CobQ/CobB/MinD/ParA nucleotide binding" evidence="1">
    <location>
        <begin position="20"/>
        <end position="198"/>
    </location>
</feature>
<sequence length="225" mass="24044">MRLISNTQNRIYAEADMIIGVLNQKGGVGKTTLSVNIAAALAKRGARVLLIDADPQGSSLDWSAAREGEPLFSVVGLPRASIHKEISQVGQGYDHIIIDGPPRVTDLARSAIMASDLVLIPVQPSPYDIWAADEVVKLVQEATVYKESLKYAFVVNRKIANTAIGRDVGEALAAYPVTLLSATITQRVIYAEAAAQGKAIFEISAEGPATNEIEALVAELMEFGK</sequence>
<dbReference type="PANTHER" id="PTHR13696:SF96">
    <property type="entry name" value="COBQ_COBB_MIND_PARA NUCLEOTIDE BINDING DOMAIN-CONTAINING PROTEIN"/>
    <property type="match status" value="1"/>
</dbReference>
<dbReference type="InterPro" id="IPR048089">
    <property type="entry name" value="McdA"/>
</dbReference>
<dbReference type="Proteomes" id="UP000050455">
    <property type="component" value="Unassembled WGS sequence"/>
</dbReference>
<organism evidence="2 3">
    <name type="scientific">Pseudomonas meliae</name>
    <dbReference type="NCBI Taxonomy" id="86176"/>
    <lineage>
        <taxon>Bacteria</taxon>
        <taxon>Pseudomonadati</taxon>
        <taxon>Pseudomonadota</taxon>
        <taxon>Gammaproteobacteria</taxon>
        <taxon>Pseudomonadales</taxon>
        <taxon>Pseudomonadaceae</taxon>
        <taxon>Pseudomonas</taxon>
    </lineage>
</organism>
<dbReference type="SUPFAM" id="SSF52540">
    <property type="entry name" value="P-loop containing nucleoside triphosphate hydrolases"/>
    <property type="match status" value="1"/>
</dbReference>
<dbReference type="InterPro" id="IPR027417">
    <property type="entry name" value="P-loop_NTPase"/>
</dbReference>
<protein>
    <submittedName>
        <fullName evidence="2">Partition protein</fullName>
    </submittedName>
</protein>
<gene>
    <name evidence="2" type="ORF">ALO64_04016</name>
</gene>
<dbReference type="PANTHER" id="PTHR13696">
    <property type="entry name" value="P-LOOP CONTAINING NUCLEOSIDE TRIPHOSPHATE HYDROLASE"/>
    <property type="match status" value="1"/>
</dbReference>
<dbReference type="Gene3D" id="3.40.50.300">
    <property type="entry name" value="P-loop containing nucleotide triphosphate hydrolases"/>
    <property type="match status" value="1"/>
</dbReference>
<dbReference type="InterPro" id="IPR002586">
    <property type="entry name" value="CobQ/CobB/MinD/ParA_Nub-bd_dom"/>
</dbReference>
<evidence type="ECO:0000313" key="3">
    <source>
        <dbReference type="Proteomes" id="UP000050455"/>
    </source>
</evidence>
<dbReference type="EMBL" id="LJQT01000305">
    <property type="protein sequence ID" value="KPX86247.1"/>
    <property type="molecule type" value="Genomic_DNA"/>
</dbReference>
<dbReference type="PIRSF" id="PIRSF009320">
    <property type="entry name" value="Nuc_binding_HP_1000"/>
    <property type="match status" value="1"/>
</dbReference>
<dbReference type="InterPro" id="IPR050678">
    <property type="entry name" value="DNA_Partitioning_ATPase"/>
</dbReference>
<dbReference type="PATRIC" id="fig|86176.4.peg.4535"/>
<keyword evidence="3" id="KW-1185">Reference proteome</keyword>
<comment type="caution">
    <text evidence="2">The sequence shown here is derived from an EMBL/GenBank/DDBJ whole genome shotgun (WGS) entry which is preliminary data.</text>
</comment>
<name>A0A0N8S305_9PSED</name>
<proteinExistence type="predicted"/>
<dbReference type="Pfam" id="PF01656">
    <property type="entry name" value="CbiA"/>
    <property type="match status" value="1"/>
</dbReference>
<dbReference type="NCBIfam" id="NF041546">
    <property type="entry name" value="ParA_partition"/>
    <property type="match status" value="1"/>
</dbReference>